<comment type="caution">
    <text evidence="1">The sequence shown here is derived from an EMBL/GenBank/DDBJ whole genome shotgun (WGS) entry which is preliminary data.</text>
</comment>
<name>A0AAP0KF64_9MAGN</name>
<evidence type="ECO:0000313" key="1">
    <source>
        <dbReference type="EMBL" id="KAK9151471.1"/>
    </source>
</evidence>
<dbReference type="AlphaFoldDB" id="A0AAP0KF64"/>
<keyword evidence="2" id="KW-1185">Reference proteome</keyword>
<dbReference type="EMBL" id="JBBNAF010000004">
    <property type="protein sequence ID" value="KAK9151471.1"/>
    <property type="molecule type" value="Genomic_DNA"/>
</dbReference>
<sequence length="116" mass="12815">MDKIDVTEELEACSQKLSLCLLKDGENALRISSAAKGPTLKACHQSILVKMASSQTIFKKELKEVMSKAWHIKEGITFIEVADNIFQVQVHGKPLDCKDNELVMEIGENLGEILSA</sequence>
<gene>
    <name evidence="1" type="ORF">Syun_009780</name>
</gene>
<proteinExistence type="predicted"/>
<protein>
    <submittedName>
        <fullName evidence="1">Uncharacterized protein</fullName>
    </submittedName>
</protein>
<accession>A0AAP0KF64</accession>
<organism evidence="1 2">
    <name type="scientific">Stephania yunnanensis</name>
    <dbReference type="NCBI Taxonomy" id="152371"/>
    <lineage>
        <taxon>Eukaryota</taxon>
        <taxon>Viridiplantae</taxon>
        <taxon>Streptophyta</taxon>
        <taxon>Embryophyta</taxon>
        <taxon>Tracheophyta</taxon>
        <taxon>Spermatophyta</taxon>
        <taxon>Magnoliopsida</taxon>
        <taxon>Ranunculales</taxon>
        <taxon>Menispermaceae</taxon>
        <taxon>Menispermoideae</taxon>
        <taxon>Cissampelideae</taxon>
        <taxon>Stephania</taxon>
    </lineage>
</organism>
<reference evidence="1 2" key="1">
    <citation type="submission" date="2024-01" db="EMBL/GenBank/DDBJ databases">
        <title>Genome assemblies of Stephania.</title>
        <authorList>
            <person name="Yang L."/>
        </authorList>
    </citation>
    <scope>NUCLEOTIDE SEQUENCE [LARGE SCALE GENOMIC DNA]</scope>
    <source>
        <strain evidence="1">YNDBR</strain>
        <tissue evidence="1">Leaf</tissue>
    </source>
</reference>
<dbReference type="Proteomes" id="UP001420932">
    <property type="component" value="Unassembled WGS sequence"/>
</dbReference>
<evidence type="ECO:0000313" key="2">
    <source>
        <dbReference type="Proteomes" id="UP001420932"/>
    </source>
</evidence>